<protein>
    <submittedName>
        <fullName evidence="1">Uncharacterized protein</fullName>
    </submittedName>
</protein>
<accession>A0ACB9S5G2</accession>
<evidence type="ECO:0000313" key="2">
    <source>
        <dbReference type="Proteomes" id="UP001057402"/>
    </source>
</evidence>
<dbReference type="EMBL" id="CM042881">
    <property type="protein sequence ID" value="KAI4385311.1"/>
    <property type="molecule type" value="Genomic_DNA"/>
</dbReference>
<proteinExistence type="predicted"/>
<reference evidence="2" key="1">
    <citation type="journal article" date="2023" name="Front. Plant Sci.">
        <title>Chromosomal-level genome assembly of Melastoma candidum provides insights into trichome evolution.</title>
        <authorList>
            <person name="Zhong Y."/>
            <person name="Wu W."/>
            <person name="Sun C."/>
            <person name="Zou P."/>
            <person name="Liu Y."/>
            <person name="Dai S."/>
            <person name="Zhou R."/>
        </authorList>
    </citation>
    <scope>NUCLEOTIDE SEQUENCE [LARGE SCALE GENOMIC DNA]</scope>
</reference>
<organism evidence="1 2">
    <name type="scientific">Melastoma candidum</name>
    <dbReference type="NCBI Taxonomy" id="119954"/>
    <lineage>
        <taxon>Eukaryota</taxon>
        <taxon>Viridiplantae</taxon>
        <taxon>Streptophyta</taxon>
        <taxon>Embryophyta</taxon>
        <taxon>Tracheophyta</taxon>
        <taxon>Spermatophyta</taxon>
        <taxon>Magnoliopsida</taxon>
        <taxon>eudicotyledons</taxon>
        <taxon>Gunneridae</taxon>
        <taxon>Pentapetalae</taxon>
        <taxon>rosids</taxon>
        <taxon>malvids</taxon>
        <taxon>Myrtales</taxon>
        <taxon>Melastomataceae</taxon>
        <taxon>Melastomatoideae</taxon>
        <taxon>Melastomateae</taxon>
        <taxon>Melastoma</taxon>
    </lineage>
</organism>
<dbReference type="Proteomes" id="UP001057402">
    <property type="component" value="Chromosome 2"/>
</dbReference>
<gene>
    <name evidence="1" type="ORF">MLD38_003353</name>
</gene>
<comment type="caution">
    <text evidence="1">The sequence shown here is derived from an EMBL/GenBank/DDBJ whole genome shotgun (WGS) entry which is preliminary data.</text>
</comment>
<name>A0ACB9S5G2_9MYRT</name>
<sequence>METSSPDRPELPDDRRDALSAASEELVVEEDPNLLSQVESFTGNAWVDSQEEVASVGDLQHTEVTAEEIVKEMRHIKRQNTVTHWLLSIMIIVTVGWQLSEVSLILKVKDSLSNPLRAVGNLATGLFKGKAPADTTDGNAEKDTVLPASGQDNNGILPAIPQIKMPELPFKDLTKLPSNNDGD</sequence>
<keyword evidence="2" id="KW-1185">Reference proteome</keyword>
<evidence type="ECO:0000313" key="1">
    <source>
        <dbReference type="EMBL" id="KAI4385311.1"/>
    </source>
</evidence>